<evidence type="ECO:0000313" key="3">
    <source>
        <dbReference type="EMBL" id="MCD1655122.1"/>
    </source>
</evidence>
<dbReference type="PANTHER" id="PTHR33376:SF5">
    <property type="entry name" value="EXTRACYTOPLASMIC SOLUTE RECEPTOR PROTEIN"/>
    <property type="match status" value="1"/>
</dbReference>
<protein>
    <submittedName>
        <fullName evidence="3">TRAP transporter substrate-binding protein DctP</fullName>
    </submittedName>
</protein>
<dbReference type="NCBIfam" id="NF037995">
    <property type="entry name" value="TRAP_S1"/>
    <property type="match status" value="1"/>
</dbReference>
<comment type="caution">
    <text evidence="3">The sequence shown here is derived from an EMBL/GenBank/DDBJ whole genome shotgun (WGS) entry which is preliminary data.</text>
</comment>
<dbReference type="Proteomes" id="UP001198163">
    <property type="component" value="Unassembled WGS sequence"/>
</dbReference>
<feature type="chain" id="PRO_5042122430" evidence="2">
    <location>
        <begin position="23"/>
        <end position="346"/>
    </location>
</feature>
<reference evidence="3" key="1">
    <citation type="submission" date="2021-08" db="EMBL/GenBank/DDBJ databases">
        <title>Comparative analyses of Brucepasteria parasyntrophica and Teretinema zuelzerae.</title>
        <authorList>
            <person name="Song Y."/>
            <person name="Brune A."/>
        </authorList>
    </citation>
    <scope>NUCLEOTIDE SEQUENCE</scope>
    <source>
        <strain evidence="3">DSM 1903</strain>
    </source>
</reference>
<dbReference type="Pfam" id="PF03480">
    <property type="entry name" value="DctP"/>
    <property type="match status" value="1"/>
</dbReference>
<gene>
    <name evidence="3" type="primary">dctP</name>
    <name evidence="3" type="ORF">K7J14_10465</name>
</gene>
<sequence>MKPRRIASLAFALILAAASVQGQSKITLKIASVAPARSPWDIEQRALAQEWNKITGGLVNIVFFDATALGGEKGVIQKFRSVRPGQKAPLDGVIFTTIGMHELAPAASLYTYSMPFLIRSQGELDFVFKAHDDRLKKAFRDAGFESLAWTNVGWLSFYTKDRFANLDELKKIKIASAGLDSPILGDTFRAGGFNIEDIQAAKLLQALKGGNLRGFFGVHMYAYVTGFSKTISWALDTKLCPVMAGVLLSNEAWAQIPAQYHPEMREAIASMKVRLDAALEDTDRAYMQSMIDEGVKPIRPTEAELADWEAKFNRDIEIANKTAPGAFDMKLYGELRSLLSTYRDRE</sequence>
<evidence type="ECO:0000256" key="1">
    <source>
        <dbReference type="ARBA" id="ARBA00022729"/>
    </source>
</evidence>
<dbReference type="AlphaFoldDB" id="A0AAE3JIF4"/>
<dbReference type="Gene3D" id="3.40.190.170">
    <property type="entry name" value="Bacterial extracellular solute-binding protein, family 7"/>
    <property type="match status" value="1"/>
</dbReference>
<accession>A0AAE3JIF4</accession>
<keyword evidence="1 2" id="KW-0732">Signal</keyword>
<evidence type="ECO:0000313" key="4">
    <source>
        <dbReference type="Proteomes" id="UP001198163"/>
    </source>
</evidence>
<organism evidence="3 4">
    <name type="scientific">Teretinema zuelzerae</name>
    <dbReference type="NCBI Taxonomy" id="156"/>
    <lineage>
        <taxon>Bacteria</taxon>
        <taxon>Pseudomonadati</taxon>
        <taxon>Spirochaetota</taxon>
        <taxon>Spirochaetia</taxon>
        <taxon>Spirochaetales</taxon>
        <taxon>Treponemataceae</taxon>
        <taxon>Teretinema</taxon>
    </lineage>
</organism>
<dbReference type="InterPro" id="IPR038404">
    <property type="entry name" value="TRAP_DctP_sf"/>
</dbReference>
<evidence type="ECO:0000256" key="2">
    <source>
        <dbReference type="SAM" id="SignalP"/>
    </source>
</evidence>
<dbReference type="EMBL" id="JAINWA010000003">
    <property type="protein sequence ID" value="MCD1655122.1"/>
    <property type="molecule type" value="Genomic_DNA"/>
</dbReference>
<dbReference type="RefSeq" id="WP_230755943.1">
    <property type="nucleotide sequence ID" value="NZ_JAINWA010000003.1"/>
</dbReference>
<dbReference type="GO" id="GO:0055085">
    <property type="term" value="P:transmembrane transport"/>
    <property type="evidence" value="ECO:0007669"/>
    <property type="project" value="InterPro"/>
</dbReference>
<name>A0AAE3JIF4_9SPIR</name>
<dbReference type="PANTHER" id="PTHR33376">
    <property type="match status" value="1"/>
</dbReference>
<dbReference type="InterPro" id="IPR018389">
    <property type="entry name" value="DctP_fam"/>
</dbReference>
<feature type="signal peptide" evidence="2">
    <location>
        <begin position="1"/>
        <end position="22"/>
    </location>
</feature>
<keyword evidence="4" id="KW-1185">Reference proteome</keyword>
<proteinExistence type="predicted"/>